<feature type="domain" description="RING-type" evidence="14">
    <location>
        <begin position="59"/>
        <end position="103"/>
    </location>
</feature>
<evidence type="ECO:0000256" key="13">
    <source>
        <dbReference type="SAM" id="Phobius"/>
    </source>
</evidence>
<dbReference type="PROSITE" id="PS50089">
    <property type="entry name" value="ZF_RING_2"/>
    <property type="match status" value="1"/>
</dbReference>
<evidence type="ECO:0000313" key="15">
    <source>
        <dbReference type="EMBL" id="SSX13067.1"/>
    </source>
</evidence>
<dbReference type="SMART" id="SM00184">
    <property type="entry name" value="RING"/>
    <property type="match status" value="1"/>
</dbReference>
<dbReference type="SUPFAM" id="SSF57850">
    <property type="entry name" value="RING/U-box"/>
    <property type="match status" value="1"/>
</dbReference>
<dbReference type="EC" id="2.3.2.27" evidence="3"/>
<dbReference type="GO" id="GO:0061630">
    <property type="term" value="F:ubiquitin protein ligase activity"/>
    <property type="evidence" value="ECO:0007669"/>
    <property type="project" value="UniProtKB-EC"/>
</dbReference>
<reference evidence="16" key="2">
    <citation type="submission" date="2018-07" db="EMBL/GenBank/DDBJ databases">
        <authorList>
            <person name="Quirk P.G."/>
            <person name="Krulwich T.A."/>
        </authorList>
    </citation>
    <scope>NUCLEOTIDE SEQUENCE</scope>
</reference>
<evidence type="ECO:0000256" key="9">
    <source>
        <dbReference type="ARBA" id="ARBA00022833"/>
    </source>
</evidence>
<evidence type="ECO:0000256" key="8">
    <source>
        <dbReference type="ARBA" id="ARBA00022786"/>
    </source>
</evidence>
<evidence type="ECO:0000256" key="5">
    <source>
        <dbReference type="ARBA" id="ARBA00022692"/>
    </source>
</evidence>
<evidence type="ECO:0000256" key="7">
    <source>
        <dbReference type="ARBA" id="ARBA00022771"/>
    </source>
</evidence>
<evidence type="ECO:0000256" key="4">
    <source>
        <dbReference type="ARBA" id="ARBA00022679"/>
    </source>
</evidence>
<dbReference type="InterPro" id="IPR001841">
    <property type="entry name" value="Znf_RING"/>
</dbReference>
<proteinExistence type="predicted"/>
<sequence>MTHPLMYIVPIVVGVGAFIFFTITNQRERQNLYEATSNRRKRYVPNLDSEYDAPSNGTCTICLEQYDEAINCQKVRCGHIFHHECYLRLLENSGIAPLCPNCKRPVF</sequence>
<dbReference type="InterPro" id="IPR013083">
    <property type="entry name" value="Znf_RING/FYVE/PHD"/>
</dbReference>
<dbReference type="PANTHER" id="PTHR45977:SF4">
    <property type="entry name" value="RING-TYPE DOMAIN-CONTAINING PROTEIN"/>
    <property type="match status" value="1"/>
</dbReference>
<keyword evidence="8" id="KW-0833">Ubl conjugation pathway</keyword>
<evidence type="ECO:0000256" key="11">
    <source>
        <dbReference type="ARBA" id="ARBA00023136"/>
    </source>
</evidence>
<evidence type="ECO:0000313" key="16">
    <source>
        <dbReference type="EMBL" id="SSX32507.1"/>
    </source>
</evidence>
<dbReference type="Pfam" id="PF13639">
    <property type="entry name" value="zf-RING_2"/>
    <property type="match status" value="1"/>
</dbReference>
<evidence type="ECO:0000256" key="2">
    <source>
        <dbReference type="ARBA" id="ARBA00004141"/>
    </source>
</evidence>
<dbReference type="EMBL" id="UFQS01002045">
    <property type="protein sequence ID" value="SSX13067.1"/>
    <property type="molecule type" value="Genomic_DNA"/>
</dbReference>
<keyword evidence="9" id="KW-0862">Zinc</keyword>
<keyword evidence="10 13" id="KW-1133">Transmembrane helix</keyword>
<keyword evidence="6" id="KW-0479">Metal-binding</keyword>
<dbReference type="GO" id="GO:0006511">
    <property type="term" value="P:ubiquitin-dependent protein catabolic process"/>
    <property type="evidence" value="ECO:0007669"/>
    <property type="project" value="TreeGrafter"/>
</dbReference>
<accession>A0A336MW84</accession>
<comment type="catalytic activity">
    <reaction evidence="1">
        <text>S-ubiquitinyl-[E2 ubiquitin-conjugating enzyme]-L-cysteine + [acceptor protein]-L-lysine = [E2 ubiquitin-conjugating enzyme]-L-cysteine + N(6)-ubiquitinyl-[acceptor protein]-L-lysine.</text>
        <dbReference type="EC" id="2.3.2.27"/>
    </reaction>
</comment>
<reference evidence="15" key="1">
    <citation type="submission" date="2018-04" db="EMBL/GenBank/DDBJ databases">
        <authorList>
            <person name="Go L.Y."/>
            <person name="Mitchell J.A."/>
        </authorList>
    </citation>
    <scope>NUCLEOTIDE SEQUENCE</scope>
    <source>
        <tissue evidence="15">Whole organism</tissue>
    </source>
</reference>
<comment type="subcellular location">
    <subcellularLocation>
        <location evidence="2">Membrane</location>
        <topology evidence="2">Multi-pass membrane protein</topology>
    </subcellularLocation>
</comment>
<dbReference type="GO" id="GO:0016020">
    <property type="term" value="C:membrane"/>
    <property type="evidence" value="ECO:0007669"/>
    <property type="project" value="UniProtKB-SubCell"/>
</dbReference>
<evidence type="ECO:0000256" key="3">
    <source>
        <dbReference type="ARBA" id="ARBA00012483"/>
    </source>
</evidence>
<dbReference type="EMBL" id="UFQT01002045">
    <property type="protein sequence ID" value="SSX32507.1"/>
    <property type="molecule type" value="Genomic_DNA"/>
</dbReference>
<evidence type="ECO:0000256" key="10">
    <source>
        <dbReference type="ARBA" id="ARBA00022989"/>
    </source>
</evidence>
<evidence type="ECO:0000259" key="14">
    <source>
        <dbReference type="PROSITE" id="PS50089"/>
    </source>
</evidence>
<dbReference type="VEuPathDB" id="VectorBase:CSON005058"/>
<dbReference type="GO" id="GO:0008270">
    <property type="term" value="F:zinc ion binding"/>
    <property type="evidence" value="ECO:0007669"/>
    <property type="project" value="UniProtKB-KW"/>
</dbReference>
<keyword evidence="7 12" id="KW-0863">Zinc-finger</keyword>
<dbReference type="PANTHER" id="PTHR45977">
    <property type="entry name" value="TARGET OF ERK KINASE MPK-1"/>
    <property type="match status" value="1"/>
</dbReference>
<evidence type="ECO:0000256" key="1">
    <source>
        <dbReference type="ARBA" id="ARBA00000900"/>
    </source>
</evidence>
<gene>
    <name evidence="16" type="primary">CSON005058</name>
</gene>
<evidence type="ECO:0000256" key="6">
    <source>
        <dbReference type="ARBA" id="ARBA00022723"/>
    </source>
</evidence>
<keyword evidence="11 13" id="KW-0472">Membrane</keyword>
<name>A0A336MW84_CULSO</name>
<evidence type="ECO:0000256" key="12">
    <source>
        <dbReference type="PROSITE-ProRule" id="PRU00175"/>
    </source>
</evidence>
<feature type="transmembrane region" description="Helical" evidence="13">
    <location>
        <begin position="6"/>
        <end position="23"/>
    </location>
</feature>
<keyword evidence="4" id="KW-0808">Transferase</keyword>
<dbReference type="GO" id="GO:0016567">
    <property type="term" value="P:protein ubiquitination"/>
    <property type="evidence" value="ECO:0007669"/>
    <property type="project" value="TreeGrafter"/>
</dbReference>
<dbReference type="Gene3D" id="3.30.40.10">
    <property type="entry name" value="Zinc/RING finger domain, C3HC4 (zinc finger)"/>
    <property type="match status" value="1"/>
</dbReference>
<protein>
    <recommendedName>
        <fullName evidence="3">RING-type E3 ubiquitin transferase</fullName>
        <ecNumber evidence="3">2.3.2.27</ecNumber>
    </recommendedName>
</protein>
<dbReference type="AlphaFoldDB" id="A0A336MW84"/>
<organism evidence="16">
    <name type="scientific">Culicoides sonorensis</name>
    <name type="common">Biting midge</name>
    <dbReference type="NCBI Taxonomy" id="179676"/>
    <lineage>
        <taxon>Eukaryota</taxon>
        <taxon>Metazoa</taxon>
        <taxon>Ecdysozoa</taxon>
        <taxon>Arthropoda</taxon>
        <taxon>Hexapoda</taxon>
        <taxon>Insecta</taxon>
        <taxon>Pterygota</taxon>
        <taxon>Neoptera</taxon>
        <taxon>Endopterygota</taxon>
        <taxon>Diptera</taxon>
        <taxon>Nematocera</taxon>
        <taxon>Chironomoidea</taxon>
        <taxon>Ceratopogonidae</taxon>
        <taxon>Ceratopogoninae</taxon>
        <taxon>Culicoides</taxon>
        <taxon>Monoculicoides</taxon>
    </lineage>
</organism>
<keyword evidence="5 13" id="KW-0812">Transmembrane</keyword>